<dbReference type="InterPro" id="IPR000831">
    <property type="entry name" value="Trp_repress"/>
</dbReference>
<gene>
    <name evidence="1" type="ORF">HYY20_02560</name>
</gene>
<dbReference type="Pfam" id="PF01371">
    <property type="entry name" value="Trp_repressor"/>
    <property type="match status" value="1"/>
</dbReference>
<protein>
    <submittedName>
        <fullName evidence="1">Helix-turn-helix domain-containing protein</fullName>
    </submittedName>
</protein>
<dbReference type="GO" id="GO:0043565">
    <property type="term" value="F:sequence-specific DNA binding"/>
    <property type="evidence" value="ECO:0007669"/>
    <property type="project" value="InterPro"/>
</dbReference>
<dbReference type="EMBL" id="JACPRF010000075">
    <property type="protein sequence ID" value="MBI2875745.1"/>
    <property type="molecule type" value="Genomic_DNA"/>
</dbReference>
<evidence type="ECO:0000313" key="2">
    <source>
        <dbReference type="Proteomes" id="UP000769766"/>
    </source>
</evidence>
<dbReference type="SUPFAM" id="SSF48295">
    <property type="entry name" value="TrpR-like"/>
    <property type="match status" value="1"/>
</dbReference>
<dbReference type="InterPro" id="IPR013368">
    <property type="entry name" value="YecD_YerC"/>
</dbReference>
<dbReference type="InterPro" id="IPR010921">
    <property type="entry name" value="Trp_repressor/repl_initiator"/>
</dbReference>
<dbReference type="PANTHER" id="PTHR40080">
    <property type="entry name" value="LMO1763 PROTEIN"/>
    <property type="match status" value="1"/>
</dbReference>
<organism evidence="1 2">
    <name type="scientific">Tectimicrobiota bacterium</name>
    <dbReference type="NCBI Taxonomy" id="2528274"/>
    <lineage>
        <taxon>Bacteria</taxon>
        <taxon>Pseudomonadati</taxon>
        <taxon>Nitrospinota/Tectimicrobiota group</taxon>
        <taxon>Candidatus Tectimicrobiota</taxon>
    </lineage>
</organism>
<dbReference type="InterPro" id="IPR038116">
    <property type="entry name" value="TrpR-like_sf"/>
</dbReference>
<dbReference type="Gene3D" id="1.10.1270.10">
    <property type="entry name" value="TrpR-like"/>
    <property type="match status" value="1"/>
</dbReference>
<dbReference type="AlphaFoldDB" id="A0A932FUL7"/>
<reference evidence="1" key="1">
    <citation type="submission" date="2020-07" db="EMBL/GenBank/DDBJ databases">
        <title>Huge and variable diversity of episymbiotic CPR bacteria and DPANN archaea in groundwater ecosystems.</title>
        <authorList>
            <person name="He C.Y."/>
            <person name="Keren R."/>
            <person name="Whittaker M."/>
            <person name="Farag I.F."/>
            <person name="Doudna J."/>
            <person name="Cate J.H.D."/>
            <person name="Banfield J.F."/>
        </authorList>
    </citation>
    <scope>NUCLEOTIDE SEQUENCE</scope>
    <source>
        <strain evidence="1">NC_groundwater_672_Ag_B-0.1um_62_36</strain>
    </source>
</reference>
<accession>A0A932FUL7</accession>
<dbReference type="PANTHER" id="PTHR40080:SF1">
    <property type="entry name" value="TRPR-LIKE PROTEIN YERC_YECD"/>
    <property type="match status" value="1"/>
</dbReference>
<dbReference type="Proteomes" id="UP000769766">
    <property type="component" value="Unassembled WGS sequence"/>
</dbReference>
<evidence type="ECO:0000313" key="1">
    <source>
        <dbReference type="EMBL" id="MBI2875745.1"/>
    </source>
</evidence>
<dbReference type="NCBIfam" id="TIGR02531">
    <property type="entry name" value="yecD_yerC"/>
    <property type="match status" value="1"/>
</dbReference>
<name>A0A932FUL7_UNCTE</name>
<proteinExistence type="predicted"/>
<dbReference type="GO" id="GO:0003700">
    <property type="term" value="F:DNA-binding transcription factor activity"/>
    <property type="evidence" value="ECO:0007669"/>
    <property type="project" value="InterPro"/>
</dbReference>
<sequence length="113" mass="13046">MKVSDRLEKEEWYTLRARRLFEAILLLQNEEECAIFFRDLLTLDELAEISTRWQVALEILAGKKVREITQSLGVSSATVSRIRQWLKDGKGGYRLVLARIRYLEEATKNGGSS</sequence>
<comment type="caution">
    <text evidence="1">The sequence shown here is derived from an EMBL/GenBank/DDBJ whole genome shotgun (WGS) entry which is preliminary data.</text>
</comment>